<proteinExistence type="predicted"/>
<dbReference type="EMBL" id="RSDZ01000031">
    <property type="protein sequence ID" value="RXG47703.1"/>
    <property type="molecule type" value="Genomic_DNA"/>
</dbReference>
<keyword evidence="1" id="KW-0732">Signal</keyword>
<feature type="chain" id="PRO_5019021637" evidence="1">
    <location>
        <begin position="23"/>
        <end position="318"/>
    </location>
</feature>
<dbReference type="AlphaFoldDB" id="A0A444S2R6"/>
<evidence type="ECO:0000313" key="2">
    <source>
        <dbReference type="EMBL" id="RXG47703.1"/>
    </source>
</evidence>
<dbReference type="Proteomes" id="UP000288725">
    <property type="component" value="Unassembled WGS sequence"/>
</dbReference>
<gene>
    <name evidence="2" type="ORF">VDGE_04083</name>
</gene>
<feature type="signal peptide" evidence="1">
    <location>
        <begin position="1"/>
        <end position="22"/>
    </location>
</feature>
<accession>A0A444S2R6</accession>
<evidence type="ECO:0000256" key="1">
    <source>
        <dbReference type="SAM" id="SignalP"/>
    </source>
</evidence>
<comment type="caution">
    <text evidence="2">The sequence shown here is derived from an EMBL/GenBank/DDBJ whole genome shotgun (WGS) entry which is preliminary data.</text>
</comment>
<protein>
    <submittedName>
        <fullName evidence="2">Uncharacterized protein</fullName>
    </submittedName>
</protein>
<sequence length="318" mass="35640">MLAYDTLILGLGLFAGLAGAVGESKGGELYFIYKAYRSHKCDSWPEDFATDAEYQQSLAQGRQGCNLLGFMRQFSTRSLTGASLKAARVNVPDPWNPTLEQLFDVGEWGRTKNDDKFIYSKLNLVDVMGRAKPAEFWYPDPKSETPKLIQGDRYSFENSLASTGFIAQHQMTRQSTIAAPYITDMIEGLKWANHGRRKEEADRMVKDYIKAVKEIDPQASDKWVMTKPTKAVKPPEKIGTWGELDTKESYKAMKISKDGRAAVKELNKTYVKNYRNDGSEESHARVIAYTKNVRDQLLAATRPPCTGSCGICHPSNAL</sequence>
<reference evidence="2 3" key="1">
    <citation type="submission" date="2018-12" db="EMBL/GenBank/DDBJ databases">
        <title>Genome of Verticillium dahliae isolate Getta Getta.</title>
        <authorList>
            <person name="Gardiner D.M."/>
        </authorList>
    </citation>
    <scope>NUCLEOTIDE SEQUENCE [LARGE SCALE GENOMIC DNA]</scope>
    <source>
        <strain evidence="2 3">Getta Getta</strain>
    </source>
</reference>
<evidence type="ECO:0000313" key="3">
    <source>
        <dbReference type="Proteomes" id="UP000288725"/>
    </source>
</evidence>
<name>A0A444S2R6_VERDA</name>
<organism evidence="2 3">
    <name type="scientific">Verticillium dahliae</name>
    <name type="common">Verticillium wilt</name>
    <dbReference type="NCBI Taxonomy" id="27337"/>
    <lineage>
        <taxon>Eukaryota</taxon>
        <taxon>Fungi</taxon>
        <taxon>Dikarya</taxon>
        <taxon>Ascomycota</taxon>
        <taxon>Pezizomycotina</taxon>
        <taxon>Sordariomycetes</taxon>
        <taxon>Hypocreomycetidae</taxon>
        <taxon>Glomerellales</taxon>
        <taxon>Plectosphaerellaceae</taxon>
        <taxon>Verticillium</taxon>
    </lineage>
</organism>